<organism evidence="2">
    <name type="scientific">Podoviridae sp. ctBev14</name>
    <dbReference type="NCBI Taxonomy" id="2823556"/>
    <lineage>
        <taxon>Viruses</taxon>
        <taxon>Duplodnaviria</taxon>
        <taxon>Heunggongvirae</taxon>
        <taxon>Uroviricota</taxon>
        <taxon>Caudoviricetes</taxon>
    </lineage>
</organism>
<evidence type="ECO:0000256" key="1">
    <source>
        <dbReference type="SAM" id="MobiDB-lite"/>
    </source>
</evidence>
<feature type="region of interest" description="Disordered" evidence="1">
    <location>
        <begin position="21"/>
        <end position="47"/>
    </location>
</feature>
<sequence>MAVNSPIDTATQADVNTMANAHAPSIGSPRANLYNDPQGLRGTPVQSSVGSQQYERIFYTKKIIPALAKKRKFSKMADTIAMPKNMGQRIRAEVDIPLLHDANLNDQGIDARGVHIRNGNFYGSSKDIGKILGALPVLTEEGGRVNRVGFSRAWTEGTFNKFGFFFEYSQDLENFDSDPQIVSRMYQKAMEAAEQLTEDCLQADLLNGAGTIVYSGNAISDDTMDQTALISYQAIRRLSRALDDNQTPRETKYIFGSTNLDTRTATTYRTLFVGPEVLNILEQMKDHFGNPAFIHAHQYGAGISKLMEDEVGIIDKFRVVYVEGMLGWAGAGADADPQFGLAQENGKYNIYPALCIGTDAFTCISFDGSNGVNNKFQIHHQKPNQSYSLLDPYGEIGFVSIKWWYGIMFKRPERIGVIKTVAPM</sequence>
<reference evidence="2" key="1">
    <citation type="journal article" date="2021" name="Proc. Natl. Acad. Sci. U.S.A.">
        <title>A Catalog of Tens of Thousands of Viruses from Human Metagenomes Reveals Hidden Associations with Chronic Diseases.</title>
        <authorList>
            <person name="Tisza M.J."/>
            <person name="Buck C.B."/>
        </authorList>
    </citation>
    <scope>NUCLEOTIDE SEQUENCE</scope>
    <source>
        <strain evidence="2">CtBev14</strain>
    </source>
</reference>
<accession>A0A8S5LAQ9</accession>
<evidence type="ECO:0000313" key="2">
    <source>
        <dbReference type="EMBL" id="DAD67025.1"/>
    </source>
</evidence>
<protein>
    <submittedName>
        <fullName evidence="2">Major capsid protein</fullName>
    </submittedName>
</protein>
<proteinExistence type="predicted"/>
<name>A0A8S5LAQ9_9CAUD</name>
<dbReference type="NCBIfam" id="TIGR04387">
    <property type="entry name" value="capsid_maj_N4"/>
    <property type="match status" value="1"/>
</dbReference>
<dbReference type="EMBL" id="BK014667">
    <property type="protein sequence ID" value="DAD67025.1"/>
    <property type="molecule type" value="Genomic_DNA"/>
</dbReference>